<gene>
    <name evidence="1" type="ORF">SanaruYs_29370</name>
</gene>
<organism evidence="1 2">
    <name type="scientific">Chryseotalea sanaruensis</name>
    <dbReference type="NCBI Taxonomy" id="2482724"/>
    <lineage>
        <taxon>Bacteria</taxon>
        <taxon>Pseudomonadati</taxon>
        <taxon>Bacteroidota</taxon>
        <taxon>Cytophagia</taxon>
        <taxon>Cytophagales</taxon>
        <taxon>Chryseotaleaceae</taxon>
        <taxon>Chryseotalea</taxon>
    </lineage>
</organism>
<evidence type="ECO:0000313" key="1">
    <source>
        <dbReference type="EMBL" id="GCC52699.1"/>
    </source>
</evidence>
<evidence type="ECO:0008006" key="3">
    <source>
        <dbReference type="Google" id="ProtNLM"/>
    </source>
</evidence>
<evidence type="ECO:0000313" key="2">
    <source>
        <dbReference type="Proteomes" id="UP000288227"/>
    </source>
</evidence>
<comment type="caution">
    <text evidence="1">The sequence shown here is derived from an EMBL/GenBank/DDBJ whole genome shotgun (WGS) entry which is preliminary data.</text>
</comment>
<dbReference type="EMBL" id="BHXQ01000005">
    <property type="protein sequence ID" value="GCC52699.1"/>
    <property type="molecule type" value="Genomic_DNA"/>
</dbReference>
<dbReference type="OrthoDB" id="893408at2"/>
<protein>
    <recommendedName>
        <fullName evidence="3">STAS/SEC14 domain-containing protein</fullName>
    </recommendedName>
</protein>
<reference evidence="1 2" key="1">
    <citation type="submission" date="2018-11" db="EMBL/GenBank/DDBJ databases">
        <title>Chryseotalea sanarue gen. nov., sp., nov., a member of the family Cytophagaceae, isolated from a brackish lake in Hamamatsu Japan.</title>
        <authorList>
            <person name="Maejima Y."/>
            <person name="Iino T."/>
            <person name="Muraguchi Y."/>
            <person name="Fukuda K."/>
            <person name="Ohkuma M."/>
            <person name="Moriuchi R."/>
            <person name="Dohra H."/>
            <person name="Kimbara K."/>
            <person name="Shintani M."/>
        </authorList>
    </citation>
    <scope>NUCLEOTIDE SEQUENCE [LARGE SCALE GENOMIC DNA]</scope>
    <source>
        <strain evidence="1 2">Ys</strain>
    </source>
</reference>
<sequence length="128" mass="14330">MQSLHKAKNIEITYDAVTKIMICNWIGFQNKESIVASGAVILDLVKKKGITKVLNDNTNVTGPWQEAAEWTAKEWFPAMIAGGLKHFAWIFSSNIFAEMSAKKAMPASDVIKSFGSYREASDWLMKQN</sequence>
<proteinExistence type="predicted"/>
<dbReference type="RefSeq" id="WP_127123351.1">
    <property type="nucleotide sequence ID" value="NZ_BHXQ01000005.1"/>
</dbReference>
<accession>A0A401UCU1</accession>
<keyword evidence="2" id="KW-1185">Reference proteome</keyword>
<dbReference type="Proteomes" id="UP000288227">
    <property type="component" value="Unassembled WGS sequence"/>
</dbReference>
<name>A0A401UCU1_9BACT</name>
<dbReference type="AlphaFoldDB" id="A0A401UCU1"/>